<dbReference type="AlphaFoldDB" id="A0A550HYY5"/>
<keyword evidence="1" id="KW-0489">Methyltransferase</keyword>
<name>A0A550HYY5_9FLAO</name>
<keyword evidence="2" id="KW-1185">Reference proteome</keyword>
<dbReference type="OrthoDB" id="9765084at2"/>
<accession>A0A550HYY5</accession>
<dbReference type="GO" id="GO:0032259">
    <property type="term" value="P:methylation"/>
    <property type="evidence" value="ECO:0007669"/>
    <property type="project" value="UniProtKB-KW"/>
</dbReference>
<dbReference type="GO" id="GO:0008168">
    <property type="term" value="F:methyltransferase activity"/>
    <property type="evidence" value="ECO:0007669"/>
    <property type="project" value="UniProtKB-KW"/>
</dbReference>
<evidence type="ECO:0000313" key="1">
    <source>
        <dbReference type="EMBL" id="TRO63927.1"/>
    </source>
</evidence>
<evidence type="ECO:0000313" key="2">
    <source>
        <dbReference type="Proteomes" id="UP000315131"/>
    </source>
</evidence>
<dbReference type="Gene3D" id="3.40.50.150">
    <property type="entry name" value="Vaccinia Virus protein VP39"/>
    <property type="match status" value="1"/>
</dbReference>
<keyword evidence="1" id="KW-0808">Transferase</keyword>
<reference evidence="1 2" key="1">
    <citation type="submission" date="2019-06" db="EMBL/GenBank/DDBJ databases">
        <title>Gramella sabulilitoris sp. nov., isolated from a marine sand.</title>
        <authorList>
            <person name="Yoon J.-H."/>
        </authorList>
    </citation>
    <scope>NUCLEOTIDE SEQUENCE [LARGE SCALE GENOMIC DNA]</scope>
    <source>
        <strain evidence="1 2">HSMS-1</strain>
    </source>
</reference>
<proteinExistence type="predicted"/>
<comment type="caution">
    <text evidence="1">The sequence shown here is derived from an EMBL/GenBank/DDBJ whole genome shotgun (WGS) entry which is preliminary data.</text>
</comment>
<sequence length="436" mass="51305">MCLNKEEINNAPYLFDISSRIILKNNKVYRIIENKEKIFDLKSLLEDKILKNLYDAGLVNSEIIYNDKEYMVVEHETIPFILHPCEYTDLMFWKAAKMFVNLNLELYKSGFITHDSHPWNISFFGKKPVFYDLGSILRGNEVSMGWFNEFFYFFMVPITLASKKRTRKFSKEYRREHKIGFGRTLFKSKKIEDIFFRRSRSISKFRSNPETFFKELLDWLESHKPIKPLPKYWSNYYQPSGMDFKIPKTIKEKFVYKILKNEMPENVLDLASNKGYFAYLAASMGANVLAMDYEDEVVDSILEANDFSAKVTPVHMNFNEPTPSLGPALAWGNSFQRFSSDIVIAIGLIHHICITQQIPVFLFCQTIMKYAEKGIILEFVDPEDKHVKSWKKSIPKDYDIETIKYFLKNKFPNSKIKETSKEDGVNRTFIYFSKNL</sequence>
<dbReference type="RefSeq" id="WP_143411124.1">
    <property type="nucleotide sequence ID" value="NZ_VHSF01000003.1"/>
</dbReference>
<dbReference type="CDD" id="cd02440">
    <property type="entry name" value="AdoMet_MTases"/>
    <property type="match status" value="1"/>
</dbReference>
<gene>
    <name evidence="1" type="ORF">FGM01_10475</name>
</gene>
<dbReference type="Proteomes" id="UP000315131">
    <property type="component" value="Unassembled WGS sequence"/>
</dbReference>
<protein>
    <submittedName>
        <fullName evidence="1">Class I SAM-dependent methyltransferase</fullName>
    </submittedName>
</protein>
<organism evidence="1 2">
    <name type="scientific">Christiangramia sabulilitoris</name>
    <dbReference type="NCBI Taxonomy" id="2583991"/>
    <lineage>
        <taxon>Bacteria</taxon>
        <taxon>Pseudomonadati</taxon>
        <taxon>Bacteroidota</taxon>
        <taxon>Flavobacteriia</taxon>
        <taxon>Flavobacteriales</taxon>
        <taxon>Flavobacteriaceae</taxon>
        <taxon>Christiangramia</taxon>
    </lineage>
</organism>
<dbReference type="SUPFAM" id="SSF53335">
    <property type="entry name" value="S-adenosyl-L-methionine-dependent methyltransferases"/>
    <property type="match status" value="1"/>
</dbReference>
<dbReference type="InterPro" id="IPR029063">
    <property type="entry name" value="SAM-dependent_MTases_sf"/>
</dbReference>
<dbReference type="EMBL" id="VHSF01000003">
    <property type="protein sequence ID" value="TRO63927.1"/>
    <property type="molecule type" value="Genomic_DNA"/>
</dbReference>